<dbReference type="EMBL" id="MSZU01000111">
    <property type="protein sequence ID" value="OMP83621.1"/>
    <property type="molecule type" value="Genomic_DNA"/>
</dbReference>
<dbReference type="GO" id="GO:0016020">
    <property type="term" value="C:membrane"/>
    <property type="evidence" value="ECO:0007669"/>
    <property type="project" value="TreeGrafter"/>
</dbReference>
<dbReference type="GO" id="GO:0047372">
    <property type="term" value="F:monoacylglycerol lipase activity"/>
    <property type="evidence" value="ECO:0007669"/>
    <property type="project" value="TreeGrafter"/>
</dbReference>
<dbReference type="SUPFAM" id="SSF53474">
    <property type="entry name" value="alpha/beta-Hydrolases"/>
    <property type="match status" value="1"/>
</dbReference>
<dbReference type="GO" id="GO:0046464">
    <property type="term" value="P:acylglycerol catabolic process"/>
    <property type="evidence" value="ECO:0007669"/>
    <property type="project" value="TreeGrafter"/>
</dbReference>
<name>A0A1S8B8S4_9PEZI</name>
<dbReference type="AlphaFoldDB" id="A0A1S8B8S4"/>
<dbReference type="Pfam" id="PF00561">
    <property type="entry name" value="Abhydrolase_1"/>
    <property type="match status" value="1"/>
</dbReference>
<proteinExistence type="predicted"/>
<evidence type="ECO:0000259" key="1">
    <source>
        <dbReference type="Pfam" id="PF00561"/>
    </source>
</evidence>
<reference evidence="2 3" key="1">
    <citation type="submission" date="2017-01" db="EMBL/GenBank/DDBJ databases">
        <title>Draft genome sequence of Diplodia seriata F98.1, a fungal species involved in grapevine trunk diseases.</title>
        <authorList>
            <person name="Robert-Siegwald G."/>
            <person name="Vallet J."/>
            <person name="Abou-Mansour E."/>
            <person name="Xu J."/>
            <person name="Rey P."/>
            <person name="Bertsch C."/>
            <person name="Rego C."/>
            <person name="Larignon P."/>
            <person name="Fontaine F."/>
            <person name="Lebrun M.-H."/>
        </authorList>
    </citation>
    <scope>NUCLEOTIDE SEQUENCE [LARGE SCALE GENOMIC DNA]</scope>
    <source>
        <strain evidence="2 3">F98.1</strain>
    </source>
</reference>
<accession>A0A1S8B8S4</accession>
<dbReference type="InterPro" id="IPR050266">
    <property type="entry name" value="AB_hydrolase_sf"/>
</dbReference>
<sequence>MASSTTAAEQQQQPIFTPLTRHTLHLPNPTTNTTITASYATSFPGGGATPTPGKPTIVFLHSFSTDASLFAPQFADGRLAETCNLVAIDLLGHGGTRIYRGADEKEEEGEREELQRDMGWTYWDSAAMAVGVVRRGLGVERCFVQGTSQGGWVAVRMALVAPEMVLGIIPMGTSIFHESARSISLGCWDGRAVAANGPIAFTTTSAHTPTPTFAPPDQYCDYLVAVGFAPGRLSPVATAFWRERIKANYAGDAGRRRLRTAAVCLAERDGLEGRVGEGVRCPVLWLQGDRDEVYSVRNAEEGIKAFGEGDGKNTLVVVEGGAHFLSADSFAVVNGLIVEFVAKWWREVEA</sequence>
<feature type="domain" description="AB hydrolase-1" evidence="1">
    <location>
        <begin position="55"/>
        <end position="326"/>
    </location>
</feature>
<protein>
    <recommendedName>
        <fullName evidence="1">AB hydrolase-1 domain-containing protein</fullName>
    </recommendedName>
</protein>
<dbReference type="OrthoDB" id="19657at2759"/>
<dbReference type="Gene3D" id="3.40.50.1820">
    <property type="entry name" value="alpha/beta hydrolase"/>
    <property type="match status" value="1"/>
</dbReference>
<dbReference type="STRING" id="420778.A0A1S8B8S4"/>
<evidence type="ECO:0000313" key="3">
    <source>
        <dbReference type="Proteomes" id="UP000190776"/>
    </source>
</evidence>
<dbReference type="PANTHER" id="PTHR43798:SF33">
    <property type="entry name" value="HYDROLASE, PUTATIVE (AFU_ORTHOLOGUE AFUA_2G14860)-RELATED"/>
    <property type="match status" value="1"/>
</dbReference>
<dbReference type="InterPro" id="IPR029058">
    <property type="entry name" value="AB_hydrolase_fold"/>
</dbReference>
<dbReference type="InterPro" id="IPR000073">
    <property type="entry name" value="AB_hydrolase_1"/>
</dbReference>
<evidence type="ECO:0000313" key="2">
    <source>
        <dbReference type="EMBL" id="OMP83621.1"/>
    </source>
</evidence>
<dbReference type="PANTHER" id="PTHR43798">
    <property type="entry name" value="MONOACYLGLYCEROL LIPASE"/>
    <property type="match status" value="1"/>
</dbReference>
<dbReference type="Proteomes" id="UP000190776">
    <property type="component" value="Unassembled WGS sequence"/>
</dbReference>
<gene>
    <name evidence="2" type="ORF">BK809_0005002</name>
</gene>
<comment type="caution">
    <text evidence="2">The sequence shown here is derived from an EMBL/GenBank/DDBJ whole genome shotgun (WGS) entry which is preliminary data.</text>
</comment>
<organism evidence="2 3">
    <name type="scientific">Diplodia seriata</name>
    <dbReference type="NCBI Taxonomy" id="420778"/>
    <lineage>
        <taxon>Eukaryota</taxon>
        <taxon>Fungi</taxon>
        <taxon>Dikarya</taxon>
        <taxon>Ascomycota</taxon>
        <taxon>Pezizomycotina</taxon>
        <taxon>Dothideomycetes</taxon>
        <taxon>Dothideomycetes incertae sedis</taxon>
        <taxon>Botryosphaeriales</taxon>
        <taxon>Botryosphaeriaceae</taxon>
        <taxon>Diplodia</taxon>
    </lineage>
</organism>